<dbReference type="Pfam" id="PF17931">
    <property type="entry name" value="TetR_C_23"/>
    <property type="match status" value="1"/>
</dbReference>
<protein>
    <submittedName>
        <fullName evidence="2">Transcriptional regulator, TetR family</fullName>
    </submittedName>
</protein>
<feature type="domain" description="Tetracyclin repressor-like C-terminal" evidence="1">
    <location>
        <begin position="86"/>
        <end position="208"/>
    </location>
</feature>
<proteinExistence type="predicted"/>
<dbReference type="InterPro" id="IPR009057">
    <property type="entry name" value="Homeodomain-like_sf"/>
</dbReference>
<reference evidence="2 3" key="1">
    <citation type="submission" date="2017-05" db="EMBL/GenBank/DDBJ databases">
        <authorList>
            <person name="Varghese N."/>
            <person name="Submissions S."/>
        </authorList>
    </citation>
    <scope>NUCLEOTIDE SEQUENCE [LARGE SCALE GENOMIC DNA]</scope>
    <source>
        <strain evidence="2 3">DSM 21194</strain>
    </source>
</reference>
<name>A0A521DGW5_9BACT</name>
<accession>A0A521DGW5</accession>
<sequence length="232" mass="27173">MSTLDPETLEIKYAIADAAVDLYLKGNGYFVIKDVAKATGIDPADVFDYFPNKEAILQFYYTAIIYRYRFMIDEISGFEAYSISEKFSNFAYASFDMLDEKPAFVDNTFEQLILQSHTTTDFEQEVEKLLKEFLEEDSRLSTGSTIIMNSCFYAFLRRKYLETIRFRIYDTSEGHELTMEFIDKLTSLLQELLYNTILDQGFELGKFLYSNKKTFLNQMPLIKKIFSKIEIR</sequence>
<keyword evidence="3" id="KW-1185">Reference proteome</keyword>
<dbReference type="OrthoDB" id="1523640at2"/>
<evidence type="ECO:0000259" key="1">
    <source>
        <dbReference type="Pfam" id="PF17931"/>
    </source>
</evidence>
<gene>
    <name evidence="2" type="ORF">SAMN06265218_11077</name>
</gene>
<dbReference type="AlphaFoldDB" id="A0A521DGW5"/>
<dbReference type="EMBL" id="FXTH01000010">
    <property type="protein sequence ID" value="SMO70959.1"/>
    <property type="molecule type" value="Genomic_DNA"/>
</dbReference>
<dbReference type="Proteomes" id="UP000317593">
    <property type="component" value="Unassembled WGS sequence"/>
</dbReference>
<dbReference type="InterPro" id="IPR041673">
    <property type="entry name" value="TetR_C_23"/>
</dbReference>
<dbReference type="RefSeq" id="WP_142714849.1">
    <property type="nucleotide sequence ID" value="NZ_FXTH01000010.1"/>
</dbReference>
<dbReference type="Gene3D" id="1.10.357.10">
    <property type="entry name" value="Tetracycline Repressor, domain 2"/>
    <property type="match status" value="1"/>
</dbReference>
<organism evidence="2 3">
    <name type="scientific">Fodinibius sediminis</name>
    <dbReference type="NCBI Taxonomy" id="1214077"/>
    <lineage>
        <taxon>Bacteria</taxon>
        <taxon>Pseudomonadati</taxon>
        <taxon>Balneolota</taxon>
        <taxon>Balneolia</taxon>
        <taxon>Balneolales</taxon>
        <taxon>Balneolaceae</taxon>
        <taxon>Fodinibius</taxon>
    </lineage>
</organism>
<evidence type="ECO:0000313" key="3">
    <source>
        <dbReference type="Proteomes" id="UP000317593"/>
    </source>
</evidence>
<evidence type="ECO:0000313" key="2">
    <source>
        <dbReference type="EMBL" id="SMO70959.1"/>
    </source>
</evidence>
<dbReference type="SUPFAM" id="SSF46689">
    <property type="entry name" value="Homeodomain-like"/>
    <property type="match status" value="1"/>
</dbReference>